<evidence type="ECO:0000313" key="5">
    <source>
        <dbReference type="Proteomes" id="UP001501729"/>
    </source>
</evidence>
<dbReference type="Proteomes" id="UP001501729">
    <property type="component" value="Unassembled WGS sequence"/>
</dbReference>
<dbReference type="InterPro" id="IPR050902">
    <property type="entry name" value="ABC_Transporter_SBP"/>
</dbReference>
<dbReference type="NCBIfam" id="NF038402">
    <property type="entry name" value="TroA_like"/>
    <property type="match status" value="1"/>
</dbReference>
<feature type="compositionally biased region" description="Low complexity" evidence="2">
    <location>
        <begin position="271"/>
        <end position="280"/>
    </location>
</feature>
<dbReference type="Gene3D" id="3.40.50.1980">
    <property type="entry name" value="Nitrogenase molybdenum iron protein domain"/>
    <property type="match status" value="2"/>
</dbReference>
<evidence type="ECO:0000256" key="1">
    <source>
        <dbReference type="ARBA" id="ARBA00022729"/>
    </source>
</evidence>
<reference evidence="4 5" key="1">
    <citation type="journal article" date="2019" name="Int. J. Syst. Evol. Microbiol.">
        <title>The Global Catalogue of Microorganisms (GCM) 10K type strain sequencing project: providing services to taxonomists for standard genome sequencing and annotation.</title>
        <authorList>
            <consortium name="The Broad Institute Genomics Platform"/>
            <consortium name="The Broad Institute Genome Sequencing Center for Infectious Disease"/>
            <person name="Wu L."/>
            <person name="Ma J."/>
        </authorList>
    </citation>
    <scope>NUCLEOTIDE SEQUENCE [LARGE SCALE GENOMIC DNA]</scope>
    <source>
        <strain evidence="4 5">JCM 17504</strain>
    </source>
</reference>
<evidence type="ECO:0000256" key="2">
    <source>
        <dbReference type="SAM" id="MobiDB-lite"/>
    </source>
</evidence>
<dbReference type="GO" id="GO:0071281">
    <property type="term" value="P:cellular response to iron ion"/>
    <property type="evidence" value="ECO:0007669"/>
    <property type="project" value="TreeGrafter"/>
</dbReference>
<feature type="domain" description="Fe/B12 periplasmic-binding" evidence="3">
    <location>
        <begin position="19"/>
        <end position="264"/>
    </location>
</feature>
<dbReference type="EMBL" id="BAABKX010000013">
    <property type="protein sequence ID" value="GAA5053665.1"/>
    <property type="molecule type" value="Genomic_DNA"/>
</dbReference>
<dbReference type="PROSITE" id="PS50983">
    <property type="entry name" value="FE_B12_PBP"/>
    <property type="match status" value="1"/>
</dbReference>
<organism evidence="4 5">
    <name type="scientific">Haladaptatus pallidirubidus</name>
    <dbReference type="NCBI Taxonomy" id="1008152"/>
    <lineage>
        <taxon>Archaea</taxon>
        <taxon>Methanobacteriati</taxon>
        <taxon>Methanobacteriota</taxon>
        <taxon>Stenosarchaea group</taxon>
        <taxon>Halobacteria</taxon>
        <taxon>Halobacteriales</taxon>
        <taxon>Haladaptataceae</taxon>
        <taxon>Haladaptatus</taxon>
    </lineage>
</organism>
<evidence type="ECO:0000259" key="3">
    <source>
        <dbReference type="PROSITE" id="PS50983"/>
    </source>
</evidence>
<name>A0AAV3UJK2_9EURY</name>
<proteinExistence type="predicted"/>
<keyword evidence="1" id="KW-0732">Signal</keyword>
<dbReference type="InterPro" id="IPR026469">
    <property type="entry name" value="Peripla_PGF_1"/>
</dbReference>
<feature type="region of interest" description="Disordered" evidence="2">
    <location>
        <begin position="271"/>
        <end position="295"/>
    </location>
</feature>
<dbReference type="NCBIfam" id="TIGR04281">
    <property type="entry name" value="peripla_PGF_1"/>
    <property type="match status" value="1"/>
</dbReference>
<dbReference type="SUPFAM" id="SSF53807">
    <property type="entry name" value="Helical backbone' metal receptor"/>
    <property type="match status" value="1"/>
</dbReference>
<dbReference type="PANTHER" id="PTHR30535:SF34">
    <property type="entry name" value="MOLYBDATE-BINDING PROTEIN MOLA"/>
    <property type="match status" value="1"/>
</dbReference>
<dbReference type="PANTHER" id="PTHR30535">
    <property type="entry name" value="VITAMIN B12-BINDING PROTEIN"/>
    <property type="match status" value="1"/>
</dbReference>
<comment type="caution">
    <text evidence="4">The sequence shown here is derived from an EMBL/GenBank/DDBJ whole genome shotgun (WGS) entry which is preliminary data.</text>
</comment>
<evidence type="ECO:0000313" key="4">
    <source>
        <dbReference type="EMBL" id="GAA5053665.1"/>
    </source>
</evidence>
<sequence length="318" mass="34642">MTKADATGTEVSLDEQPQRVVTLSPSAAQIMWEIGAKDKVVGVTQYANYLEEADKKANVSGTGQSFVNIEKVVSLEPDLVLAPSTVPRETVKKLRDAGVTVYAYRSSTSIEDVYRDTTVTGTLVGECDGAEKTVSWMKDRIGTVRQAVEGEQRPDVLYLFYGYTSGEGTFINEIIRTAGGNNVATKVGVSGYKQISKEVVVKQDPDWIILNEQDPAVPEEAGYRNLTAVRENQTIVVPIEYMNQPAPRVVYAITNLTKRFHPDAYAAANATTAETTTKTTISPVENEETTKSEGQAGFSVTSAVVGMVGALLCIRRWR</sequence>
<protein>
    <submittedName>
        <fullName evidence="4">PGF-CTERM-anchored ABC transporter substrate-binding protein</fullName>
    </submittedName>
</protein>
<dbReference type="CDD" id="cd01143">
    <property type="entry name" value="YvrC"/>
    <property type="match status" value="1"/>
</dbReference>
<dbReference type="InterPro" id="IPR002491">
    <property type="entry name" value="ABC_transptr_periplasmic_BD"/>
</dbReference>
<accession>A0AAV3UJK2</accession>
<keyword evidence="5" id="KW-1185">Reference proteome</keyword>
<dbReference type="AlphaFoldDB" id="A0AAV3UJK2"/>
<dbReference type="InterPro" id="IPR054828">
    <property type="entry name" value="Vit_B12_bind_prot"/>
</dbReference>
<dbReference type="Pfam" id="PF01497">
    <property type="entry name" value="Peripla_BP_2"/>
    <property type="match status" value="1"/>
</dbReference>
<gene>
    <name evidence="4" type="ORF">GCM10025751_31220</name>
</gene>